<evidence type="ECO:0000313" key="3">
    <source>
        <dbReference type="EMBL" id="SMR53531.1"/>
    </source>
</evidence>
<dbReference type="CDD" id="cd00593">
    <property type="entry name" value="RIBOc"/>
    <property type="match status" value="1"/>
</dbReference>
<feature type="domain" description="RNase III" evidence="2">
    <location>
        <begin position="295"/>
        <end position="410"/>
    </location>
</feature>
<feature type="region of interest" description="Disordered" evidence="1">
    <location>
        <begin position="232"/>
        <end position="265"/>
    </location>
</feature>
<proteinExistence type="predicted"/>
<dbReference type="InterPro" id="IPR036389">
    <property type="entry name" value="RNase_III_sf"/>
</dbReference>
<name>A0A2H1GJ10_ZYMTR</name>
<dbReference type="Gene3D" id="1.10.1520.10">
    <property type="entry name" value="Ribonuclease III domain"/>
    <property type="match status" value="1"/>
</dbReference>
<dbReference type="InterPro" id="IPR000999">
    <property type="entry name" value="RNase_III_dom"/>
</dbReference>
<dbReference type="PROSITE" id="PS50142">
    <property type="entry name" value="RNASE_3_2"/>
    <property type="match status" value="1"/>
</dbReference>
<feature type="region of interest" description="Disordered" evidence="1">
    <location>
        <begin position="153"/>
        <end position="203"/>
    </location>
</feature>
<gene>
    <name evidence="3" type="ORF">ZT1E4_G6631</name>
</gene>
<dbReference type="GO" id="GO:0004525">
    <property type="term" value="F:ribonuclease III activity"/>
    <property type="evidence" value="ECO:0007669"/>
    <property type="project" value="InterPro"/>
</dbReference>
<evidence type="ECO:0000259" key="2">
    <source>
        <dbReference type="PROSITE" id="PS50142"/>
    </source>
</evidence>
<dbReference type="EMBL" id="LT854258">
    <property type="protein sequence ID" value="SMR53531.1"/>
    <property type="molecule type" value="Genomic_DNA"/>
</dbReference>
<evidence type="ECO:0000313" key="4">
    <source>
        <dbReference type="Proteomes" id="UP000245764"/>
    </source>
</evidence>
<accession>A0A2H1GJ10</accession>
<evidence type="ECO:0000256" key="1">
    <source>
        <dbReference type="SAM" id="MobiDB-lite"/>
    </source>
</evidence>
<feature type="compositionally biased region" description="Basic and acidic residues" evidence="1">
    <location>
        <begin position="175"/>
        <end position="186"/>
    </location>
</feature>
<dbReference type="Pfam" id="PF00636">
    <property type="entry name" value="Ribonuclease_3"/>
    <property type="match status" value="1"/>
</dbReference>
<dbReference type="AlphaFoldDB" id="A0A2H1GJ10"/>
<reference evidence="4" key="1">
    <citation type="submission" date="2017-05" db="EMBL/GenBank/DDBJ databases">
        <authorList>
            <person name="Song R."/>
            <person name="Chenine A.L."/>
            <person name="Ruprecht R.M."/>
        </authorList>
    </citation>
    <scope>NUCLEOTIDE SEQUENCE [LARGE SCALE GENOMIC DNA]</scope>
</reference>
<dbReference type="SUPFAM" id="SSF69065">
    <property type="entry name" value="RNase III domain-like"/>
    <property type="match status" value="1"/>
</dbReference>
<sequence>MKLTGLIKPSIHGLIEHHTGRNINFTFLNALSRTTCLEVLEDRETAPKHSFETFQYSLTILKTLKSRSSEATSRHDNNPQVHLRQTAFWCSRDRCILLTGLSTCHPLRFTLAPRSATAAQAQTPRARHVQTASLGRLSTMSTLEQELDLLGQSLKRKRSPSSDDLDGQHSTRTLPSRDRFTERRDSVVGSSLEHPIDLDDDSEDAEAGTLAALNLPREIIVIEDSDEDVDISTASVPTDRRWQKRAPEREQVPRPKRKKLSKSERAPKRRMFPVLVMDDPEFLRSKLMVERITRYTFKQTELLREALYPLKTPIIISGRLIKSGNYRLAILGDTVLKTALLDSRFQVEETLQETHLGAQNLMTNRTLARLAEHHGLHNILTPYFPADGPNIHVVATLIEAIIGAVWNDSDKDLTAVKRLLEALYGIRLD</sequence>
<dbReference type="Proteomes" id="UP000245764">
    <property type="component" value="Chromosome 6"/>
</dbReference>
<feature type="compositionally biased region" description="Basic and acidic residues" evidence="1">
    <location>
        <begin position="238"/>
        <end position="253"/>
    </location>
</feature>
<protein>
    <recommendedName>
        <fullName evidence="2">RNase III domain-containing protein</fullName>
    </recommendedName>
</protein>
<dbReference type="SMART" id="SM00535">
    <property type="entry name" value="RIBOc"/>
    <property type="match status" value="1"/>
</dbReference>
<organism evidence="3 4">
    <name type="scientific">Zymoseptoria tritici ST99CH_1E4</name>
    <dbReference type="NCBI Taxonomy" id="1276532"/>
    <lineage>
        <taxon>Eukaryota</taxon>
        <taxon>Fungi</taxon>
        <taxon>Dikarya</taxon>
        <taxon>Ascomycota</taxon>
        <taxon>Pezizomycotina</taxon>
        <taxon>Dothideomycetes</taxon>
        <taxon>Dothideomycetidae</taxon>
        <taxon>Mycosphaerellales</taxon>
        <taxon>Mycosphaerellaceae</taxon>
        <taxon>Zymoseptoria</taxon>
    </lineage>
</organism>
<dbReference type="GO" id="GO:0006396">
    <property type="term" value="P:RNA processing"/>
    <property type="evidence" value="ECO:0007669"/>
    <property type="project" value="InterPro"/>
</dbReference>